<reference evidence="1" key="2">
    <citation type="journal article" date="2015" name="Data Brief">
        <title>Shoot transcriptome of the giant reed, Arundo donax.</title>
        <authorList>
            <person name="Barrero R.A."/>
            <person name="Guerrero F.D."/>
            <person name="Moolhuijzen P."/>
            <person name="Goolsby J.A."/>
            <person name="Tidwell J."/>
            <person name="Bellgard S.E."/>
            <person name="Bellgard M.I."/>
        </authorList>
    </citation>
    <scope>NUCLEOTIDE SEQUENCE</scope>
    <source>
        <tissue evidence="1">Shoot tissue taken approximately 20 cm above the soil surface</tissue>
    </source>
</reference>
<sequence>MPPNKQESHRDMINKLLFTYFTRFLAVIPKLNRT</sequence>
<protein>
    <submittedName>
        <fullName evidence="1">Uncharacterized protein</fullName>
    </submittedName>
</protein>
<evidence type="ECO:0000313" key="1">
    <source>
        <dbReference type="EMBL" id="JAD90138.1"/>
    </source>
</evidence>
<name>A0A0A9DTY7_ARUDO</name>
<reference evidence="1" key="1">
    <citation type="submission" date="2014-09" db="EMBL/GenBank/DDBJ databases">
        <authorList>
            <person name="Magalhaes I.L.F."/>
            <person name="Oliveira U."/>
            <person name="Santos F.R."/>
            <person name="Vidigal T.H.D.A."/>
            <person name="Brescovit A.D."/>
            <person name="Santos A.J."/>
        </authorList>
    </citation>
    <scope>NUCLEOTIDE SEQUENCE</scope>
    <source>
        <tissue evidence="1">Shoot tissue taken approximately 20 cm above the soil surface</tissue>
    </source>
</reference>
<organism evidence="1">
    <name type="scientific">Arundo donax</name>
    <name type="common">Giant reed</name>
    <name type="synonym">Donax arundinaceus</name>
    <dbReference type="NCBI Taxonomy" id="35708"/>
    <lineage>
        <taxon>Eukaryota</taxon>
        <taxon>Viridiplantae</taxon>
        <taxon>Streptophyta</taxon>
        <taxon>Embryophyta</taxon>
        <taxon>Tracheophyta</taxon>
        <taxon>Spermatophyta</taxon>
        <taxon>Magnoliopsida</taxon>
        <taxon>Liliopsida</taxon>
        <taxon>Poales</taxon>
        <taxon>Poaceae</taxon>
        <taxon>PACMAD clade</taxon>
        <taxon>Arundinoideae</taxon>
        <taxon>Arundineae</taxon>
        <taxon>Arundo</taxon>
    </lineage>
</organism>
<proteinExistence type="predicted"/>
<dbReference type="EMBL" id="GBRH01207757">
    <property type="protein sequence ID" value="JAD90138.1"/>
    <property type="molecule type" value="Transcribed_RNA"/>
</dbReference>
<accession>A0A0A9DTY7</accession>
<dbReference type="AlphaFoldDB" id="A0A0A9DTY7"/>